<dbReference type="AlphaFoldDB" id="A0A1M6JES2"/>
<accession>A0A1M6JES2</accession>
<evidence type="ECO:0000313" key="2">
    <source>
        <dbReference type="Proteomes" id="UP000242497"/>
    </source>
</evidence>
<dbReference type="OrthoDB" id="9831629at2"/>
<dbReference type="STRING" id="1123349.SAMN02744037_00104"/>
<gene>
    <name evidence="1" type="ORF">SAMN02744037_00104</name>
</gene>
<evidence type="ECO:0000313" key="1">
    <source>
        <dbReference type="EMBL" id="SHJ45236.1"/>
    </source>
</evidence>
<name>A0A1M6JES2_9FIRM</name>
<organism evidence="1 2">
    <name type="scientific">Tepidibacter formicigenes DSM 15518</name>
    <dbReference type="NCBI Taxonomy" id="1123349"/>
    <lineage>
        <taxon>Bacteria</taxon>
        <taxon>Bacillati</taxon>
        <taxon>Bacillota</taxon>
        <taxon>Clostridia</taxon>
        <taxon>Peptostreptococcales</taxon>
        <taxon>Peptostreptococcaceae</taxon>
        <taxon>Tepidibacter</taxon>
    </lineage>
</organism>
<dbReference type="RefSeq" id="WP_072886457.1">
    <property type="nucleotide sequence ID" value="NZ_FRAE01000004.1"/>
</dbReference>
<sequence length="152" mass="18236">MISIEEYKEFFGNITPEKNDYENKFNREQALINFDKNLLFFIKVCKKISYYPDDLEVILKYYPKENNKHFWNFLKIIVLDNRISQDPDIFKGLLLILENLMEVANKEQVLGLLRTISQKQNIKKLCDKNTKLFLEFFIKIFDKLLHSTEVCV</sequence>
<dbReference type="EMBL" id="FRAE01000004">
    <property type="protein sequence ID" value="SHJ45236.1"/>
    <property type="molecule type" value="Genomic_DNA"/>
</dbReference>
<reference evidence="2" key="1">
    <citation type="submission" date="2016-11" db="EMBL/GenBank/DDBJ databases">
        <authorList>
            <person name="Varghese N."/>
            <person name="Submissions S."/>
        </authorList>
    </citation>
    <scope>NUCLEOTIDE SEQUENCE [LARGE SCALE GENOMIC DNA]</scope>
    <source>
        <strain evidence="2">DSM 15518</strain>
    </source>
</reference>
<proteinExistence type="predicted"/>
<keyword evidence="2" id="KW-1185">Reference proteome</keyword>
<dbReference type="Proteomes" id="UP000242497">
    <property type="component" value="Unassembled WGS sequence"/>
</dbReference>
<protein>
    <submittedName>
        <fullName evidence="1">Uncharacterized protein</fullName>
    </submittedName>
</protein>